<protein>
    <recommendedName>
        <fullName evidence="7">Reverse transcriptase RNase H-like domain-containing protein</fullName>
    </recommendedName>
</protein>
<reference evidence="8" key="1">
    <citation type="submission" date="2020-06" db="EMBL/GenBank/DDBJ databases">
        <authorList>
            <person name="Li T."/>
            <person name="Hu X."/>
            <person name="Zhang T."/>
            <person name="Song X."/>
            <person name="Zhang H."/>
            <person name="Dai N."/>
            <person name="Sheng W."/>
            <person name="Hou X."/>
            <person name="Wei L."/>
        </authorList>
    </citation>
    <scope>NUCLEOTIDE SEQUENCE</scope>
    <source>
        <strain evidence="8">KEN1</strain>
        <tissue evidence="8">Leaf</tissue>
    </source>
</reference>
<dbReference type="InterPro" id="IPR012337">
    <property type="entry name" value="RNaseH-like_sf"/>
</dbReference>
<dbReference type="SUPFAM" id="SSF56672">
    <property type="entry name" value="DNA/RNA polymerases"/>
    <property type="match status" value="1"/>
</dbReference>
<dbReference type="GO" id="GO:0004519">
    <property type="term" value="F:endonuclease activity"/>
    <property type="evidence" value="ECO:0007669"/>
    <property type="project" value="UniProtKB-KW"/>
</dbReference>
<keyword evidence="5" id="KW-0378">Hydrolase</keyword>
<dbReference type="GO" id="GO:0016787">
    <property type="term" value="F:hydrolase activity"/>
    <property type="evidence" value="ECO:0007669"/>
    <property type="project" value="UniProtKB-KW"/>
</dbReference>
<dbReference type="InterPro" id="IPR041373">
    <property type="entry name" value="RT_RNaseH"/>
</dbReference>
<evidence type="ECO:0000256" key="1">
    <source>
        <dbReference type="ARBA" id="ARBA00022679"/>
    </source>
</evidence>
<accession>A0AAW2U3P3</accession>
<dbReference type="SUPFAM" id="SSF53098">
    <property type="entry name" value="Ribonuclease H-like"/>
    <property type="match status" value="1"/>
</dbReference>
<dbReference type="PANTHER" id="PTHR48475:SF2">
    <property type="entry name" value="RIBONUCLEASE H"/>
    <property type="match status" value="1"/>
</dbReference>
<dbReference type="InterPro" id="IPR043502">
    <property type="entry name" value="DNA/RNA_pol_sf"/>
</dbReference>
<dbReference type="AlphaFoldDB" id="A0AAW2U3P3"/>
<feature type="domain" description="Reverse transcriptase RNase H-like" evidence="7">
    <location>
        <begin position="178"/>
        <end position="256"/>
    </location>
</feature>
<reference evidence="8" key="2">
    <citation type="journal article" date="2024" name="Plant">
        <title>Genomic evolution and insights into agronomic trait innovations of Sesamum species.</title>
        <authorList>
            <person name="Miao H."/>
            <person name="Wang L."/>
            <person name="Qu L."/>
            <person name="Liu H."/>
            <person name="Sun Y."/>
            <person name="Le M."/>
            <person name="Wang Q."/>
            <person name="Wei S."/>
            <person name="Zheng Y."/>
            <person name="Lin W."/>
            <person name="Duan Y."/>
            <person name="Cao H."/>
            <person name="Xiong S."/>
            <person name="Wang X."/>
            <person name="Wei L."/>
            <person name="Li C."/>
            <person name="Ma Q."/>
            <person name="Ju M."/>
            <person name="Zhao R."/>
            <person name="Li G."/>
            <person name="Mu C."/>
            <person name="Tian Q."/>
            <person name="Mei H."/>
            <person name="Zhang T."/>
            <person name="Gao T."/>
            <person name="Zhang H."/>
        </authorList>
    </citation>
    <scope>NUCLEOTIDE SEQUENCE</scope>
    <source>
        <strain evidence="8">KEN1</strain>
    </source>
</reference>
<dbReference type="PANTHER" id="PTHR48475">
    <property type="entry name" value="RIBONUCLEASE H"/>
    <property type="match status" value="1"/>
</dbReference>
<evidence type="ECO:0000259" key="7">
    <source>
        <dbReference type="Pfam" id="PF17917"/>
    </source>
</evidence>
<dbReference type="InterPro" id="IPR043128">
    <property type="entry name" value="Rev_trsase/Diguanyl_cyclase"/>
</dbReference>
<gene>
    <name evidence="8" type="ORF">Slati_3719900</name>
</gene>
<dbReference type="InterPro" id="IPR036397">
    <property type="entry name" value="RNaseH_sf"/>
</dbReference>
<dbReference type="EMBL" id="JACGWN010000013">
    <property type="protein sequence ID" value="KAL0411302.1"/>
    <property type="molecule type" value="Genomic_DNA"/>
</dbReference>
<evidence type="ECO:0000256" key="5">
    <source>
        <dbReference type="ARBA" id="ARBA00022801"/>
    </source>
</evidence>
<proteinExistence type="predicted"/>
<keyword evidence="2" id="KW-0548">Nucleotidyltransferase</keyword>
<evidence type="ECO:0000256" key="6">
    <source>
        <dbReference type="ARBA" id="ARBA00022918"/>
    </source>
</evidence>
<keyword evidence="1" id="KW-0808">Transferase</keyword>
<organism evidence="8">
    <name type="scientific">Sesamum latifolium</name>
    <dbReference type="NCBI Taxonomy" id="2727402"/>
    <lineage>
        <taxon>Eukaryota</taxon>
        <taxon>Viridiplantae</taxon>
        <taxon>Streptophyta</taxon>
        <taxon>Embryophyta</taxon>
        <taxon>Tracheophyta</taxon>
        <taxon>Spermatophyta</taxon>
        <taxon>Magnoliopsida</taxon>
        <taxon>eudicotyledons</taxon>
        <taxon>Gunneridae</taxon>
        <taxon>Pentapetalae</taxon>
        <taxon>asterids</taxon>
        <taxon>lamiids</taxon>
        <taxon>Lamiales</taxon>
        <taxon>Pedaliaceae</taxon>
        <taxon>Sesamum</taxon>
    </lineage>
</organism>
<dbReference type="GO" id="GO:0003676">
    <property type="term" value="F:nucleic acid binding"/>
    <property type="evidence" value="ECO:0007669"/>
    <property type="project" value="InterPro"/>
</dbReference>
<name>A0AAW2U3P3_9LAMI</name>
<sequence length="428" mass="48359">MILLPLTLGTGAARRTCMLKFLIVDVPSAYNVILGRRTLNVFQAVISTYHMKIKFPTPDLEETFSVLRKYRLKLNPAKCAFGVREGRFLGFMVTQRGIDVNPLKSKAIMDMKAPTNVKEVKRLTGRIAAVSHFISKAAEKRLHFFKVLRKAKTFVGTPIISIFLLHLKPSALFSFAKKKENKCQCYYVSKVLNGAEGRYTPIEKMTLALVITARRLCPYFLSHPIGVKTNLPLKQILCKPDTSGRLVKWAVELRGYDISYLPRTTIKAQALADFIFEMAGISLEDTFKTKKWLLHVDGSSTIQASDAGVVITSPQGEDLEFAVKFGFKASNNEAEYEALVIELKTSFDYFQLIQSPKEENVKADCLSKLASALEDCRTKHVTIQYLSNARTPLTIQAIASTEDWMTHVIRWLEEHLPDNRWEATRLKA</sequence>
<dbReference type="GO" id="GO:0003964">
    <property type="term" value="F:RNA-directed DNA polymerase activity"/>
    <property type="evidence" value="ECO:0007669"/>
    <property type="project" value="UniProtKB-KW"/>
</dbReference>
<comment type="caution">
    <text evidence="8">The sequence shown here is derived from an EMBL/GenBank/DDBJ whole genome shotgun (WGS) entry which is preliminary data.</text>
</comment>
<evidence type="ECO:0000256" key="4">
    <source>
        <dbReference type="ARBA" id="ARBA00022759"/>
    </source>
</evidence>
<keyword evidence="4" id="KW-0255">Endonuclease</keyword>
<keyword evidence="3" id="KW-0540">Nuclease</keyword>
<evidence type="ECO:0000313" key="8">
    <source>
        <dbReference type="EMBL" id="KAL0411302.1"/>
    </source>
</evidence>
<dbReference type="Pfam" id="PF17917">
    <property type="entry name" value="RT_RNaseH"/>
    <property type="match status" value="1"/>
</dbReference>
<evidence type="ECO:0000256" key="2">
    <source>
        <dbReference type="ARBA" id="ARBA00022695"/>
    </source>
</evidence>
<evidence type="ECO:0000256" key="3">
    <source>
        <dbReference type="ARBA" id="ARBA00022722"/>
    </source>
</evidence>
<keyword evidence="6" id="KW-0695">RNA-directed DNA polymerase</keyword>
<dbReference type="Gene3D" id="3.30.420.10">
    <property type="entry name" value="Ribonuclease H-like superfamily/Ribonuclease H"/>
    <property type="match status" value="1"/>
</dbReference>
<dbReference type="Gene3D" id="3.30.70.270">
    <property type="match status" value="2"/>
</dbReference>